<sequence length="170" mass="18918">MATTKEDLAAVESVIFGDNGTVVGGDNRPIVLEEGIKGSVVTVNRTKHYAFIKRRDKPEYRDLFVREASIVGFYMTPEQWSLLLYGYTTNESIIDLIIDKLLTKTSFETAIKQYQKIVLSSSAVHSQGLVNLMEHFQFFSNANLVTDASGSHVLTSALHMLKKAVSSLNK</sequence>
<dbReference type="Pfam" id="PF18386">
    <property type="entry name" value="ROQ_II"/>
    <property type="match status" value="1"/>
</dbReference>
<comment type="caution">
    <text evidence="2">The sequence shown here is derived from an EMBL/GenBank/DDBJ whole genome shotgun (WGS) entry which is preliminary data.</text>
</comment>
<dbReference type="EMBL" id="CAJNOL010006735">
    <property type="protein sequence ID" value="CAF1621189.1"/>
    <property type="molecule type" value="Genomic_DNA"/>
</dbReference>
<gene>
    <name evidence="3" type="ORF">JXQ802_LOCUS50613</name>
    <name evidence="2" type="ORF">PYM288_LOCUS34444</name>
</gene>
<evidence type="ECO:0000313" key="5">
    <source>
        <dbReference type="Proteomes" id="UP000663870"/>
    </source>
</evidence>
<dbReference type="EMBL" id="CAJNOH010005253">
    <property type="protein sequence ID" value="CAF1393238.1"/>
    <property type="molecule type" value="Genomic_DNA"/>
</dbReference>
<dbReference type="InterPro" id="IPR041523">
    <property type="entry name" value="ROQ_II"/>
</dbReference>
<reference evidence="2" key="1">
    <citation type="submission" date="2021-02" db="EMBL/GenBank/DDBJ databases">
        <authorList>
            <person name="Nowell W R."/>
        </authorList>
    </citation>
    <scope>NUCLEOTIDE SEQUENCE</scope>
</reference>
<organism evidence="2 4">
    <name type="scientific">Rotaria sordida</name>
    <dbReference type="NCBI Taxonomy" id="392033"/>
    <lineage>
        <taxon>Eukaryota</taxon>
        <taxon>Metazoa</taxon>
        <taxon>Spiralia</taxon>
        <taxon>Gnathifera</taxon>
        <taxon>Rotifera</taxon>
        <taxon>Eurotatoria</taxon>
        <taxon>Bdelloidea</taxon>
        <taxon>Philodinida</taxon>
        <taxon>Philodinidae</taxon>
        <taxon>Rotaria</taxon>
    </lineage>
</organism>
<dbReference type="Proteomes" id="UP000663870">
    <property type="component" value="Unassembled WGS sequence"/>
</dbReference>
<evidence type="ECO:0000313" key="4">
    <source>
        <dbReference type="Proteomes" id="UP000663854"/>
    </source>
</evidence>
<keyword evidence="5" id="KW-1185">Reference proteome</keyword>
<accession>A0A815KH56</accession>
<evidence type="ECO:0000313" key="3">
    <source>
        <dbReference type="EMBL" id="CAF1621189.1"/>
    </source>
</evidence>
<name>A0A815KH56_9BILA</name>
<evidence type="ECO:0000259" key="1">
    <source>
        <dbReference type="Pfam" id="PF18386"/>
    </source>
</evidence>
<dbReference type="Proteomes" id="UP000663854">
    <property type="component" value="Unassembled WGS sequence"/>
</dbReference>
<evidence type="ECO:0000313" key="2">
    <source>
        <dbReference type="EMBL" id="CAF1393238.1"/>
    </source>
</evidence>
<proteinExistence type="predicted"/>
<protein>
    <recommendedName>
        <fullName evidence="1">Roquin II domain-containing protein</fullName>
    </recommendedName>
</protein>
<feature type="domain" description="Roquin II" evidence="1">
    <location>
        <begin position="71"/>
        <end position="101"/>
    </location>
</feature>
<dbReference type="AlphaFoldDB" id="A0A815KH56"/>